<evidence type="ECO:0000313" key="1">
    <source>
        <dbReference type="EMBL" id="SHO54393.1"/>
    </source>
</evidence>
<dbReference type="AlphaFoldDB" id="A0A1M7YP27"/>
<dbReference type="RefSeq" id="WP_073579309.1">
    <property type="nucleotide sequence ID" value="NZ_AP024898.1"/>
</dbReference>
<reference evidence="2" key="1">
    <citation type="submission" date="2016-12" db="EMBL/GenBank/DDBJ databases">
        <authorList>
            <person name="Rodrigo-Torres L."/>
            <person name="Arahal R.D."/>
            <person name="Lucena T."/>
        </authorList>
    </citation>
    <scope>NUCLEOTIDE SEQUENCE [LARGE SCALE GENOMIC DNA]</scope>
</reference>
<dbReference type="STRING" id="1117707.VQ7734_00107"/>
<gene>
    <name evidence="1" type="ORF">VQ7734_00107</name>
</gene>
<accession>A0A1M7YP27</accession>
<keyword evidence="2" id="KW-1185">Reference proteome</keyword>
<dbReference type="EMBL" id="FRFG01000003">
    <property type="protein sequence ID" value="SHO54393.1"/>
    <property type="molecule type" value="Genomic_DNA"/>
</dbReference>
<name>A0A1M7YP27_9VIBR</name>
<protein>
    <submittedName>
        <fullName evidence="1">Uncharacterized protein</fullName>
    </submittedName>
</protein>
<proteinExistence type="predicted"/>
<sequence length="78" mass="9164">MTINQLINIARKTNPEMAEYLDVLESEAERYAEHLAGMNLEDAILKLCDESFLMNELFTEEERVYCGQFLYVWINQQA</sequence>
<evidence type="ECO:0000313" key="2">
    <source>
        <dbReference type="Proteomes" id="UP000184600"/>
    </source>
</evidence>
<organism evidence="1 2">
    <name type="scientific">Vibrio quintilis</name>
    <dbReference type="NCBI Taxonomy" id="1117707"/>
    <lineage>
        <taxon>Bacteria</taxon>
        <taxon>Pseudomonadati</taxon>
        <taxon>Pseudomonadota</taxon>
        <taxon>Gammaproteobacteria</taxon>
        <taxon>Vibrionales</taxon>
        <taxon>Vibrionaceae</taxon>
        <taxon>Vibrio</taxon>
    </lineage>
</organism>
<dbReference type="Proteomes" id="UP000184600">
    <property type="component" value="Unassembled WGS sequence"/>
</dbReference>